<name>A0A445IWD1_GLYSO</name>
<dbReference type="SMART" id="SM00856">
    <property type="entry name" value="PMEI"/>
    <property type="match status" value="1"/>
</dbReference>
<dbReference type="CDD" id="cd15800">
    <property type="entry name" value="PMEI-like_2"/>
    <property type="match status" value="1"/>
</dbReference>
<sequence>MKNQISFLTLFSINLLLCFALGPCTRTCAFALEAEAKPPVGFSRSETPNSESPTSQPPVGFSRSEFTNSENPTSSSSEKEESESSSSGDHPYMSFSSAFADILKGTLRGHTITMPDHDPKASHHRSVKDICSHTDYPEVCVSTITPFVGNDLDLMNVLEAAIKACSFQANFTISVVAKHMKASPEMAAALEDCKEQYTSALENLHRAMEAIPSRDLGTVTVMLSAVLADVSACESGFEEQKTALPMPHSEGMVSITASICLSIASLIPY</sequence>
<feature type="signal peptide" evidence="4">
    <location>
        <begin position="1"/>
        <end position="20"/>
    </location>
</feature>
<feature type="compositionally biased region" description="Low complexity" evidence="3">
    <location>
        <begin position="64"/>
        <end position="76"/>
    </location>
</feature>
<keyword evidence="1 4" id="KW-0732">Signal</keyword>
<evidence type="ECO:0000313" key="7">
    <source>
        <dbReference type="Proteomes" id="UP000289340"/>
    </source>
</evidence>
<dbReference type="SUPFAM" id="SSF101148">
    <property type="entry name" value="Plant invertase/pectin methylesterase inhibitor"/>
    <property type="match status" value="1"/>
</dbReference>
<organism evidence="6 7">
    <name type="scientific">Glycine soja</name>
    <name type="common">Wild soybean</name>
    <dbReference type="NCBI Taxonomy" id="3848"/>
    <lineage>
        <taxon>Eukaryota</taxon>
        <taxon>Viridiplantae</taxon>
        <taxon>Streptophyta</taxon>
        <taxon>Embryophyta</taxon>
        <taxon>Tracheophyta</taxon>
        <taxon>Spermatophyta</taxon>
        <taxon>Magnoliopsida</taxon>
        <taxon>eudicotyledons</taxon>
        <taxon>Gunneridae</taxon>
        <taxon>Pentapetalae</taxon>
        <taxon>rosids</taxon>
        <taxon>fabids</taxon>
        <taxon>Fabales</taxon>
        <taxon>Fabaceae</taxon>
        <taxon>Papilionoideae</taxon>
        <taxon>50 kb inversion clade</taxon>
        <taxon>NPAAA clade</taxon>
        <taxon>indigoferoid/millettioid clade</taxon>
        <taxon>Phaseoleae</taxon>
        <taxon>Glycine</taxon>
        <taxon>Glycine subgen. Soja</taxon>
    </lineage>
</organism>
<dbReference type="GO" id="GO:0004857">
    <property type="term" value="F:enzyme inhibitor activity"/>
    <property type="evidence" value="ECO:0007669"/>
    <property type="project" value="InterPro"/>
</dbReference>
<evidence type="ECO:0000256" key="1">
    <source>
        <dbReference type="ARBA" id="ARBA00022729"/>
    </source>
</evidence>
<evidence type="ECO:0000256" key="4">
    <source>
        <dbReference type="SAM" id="SignalP"/>
    </source>
</evidence>
<dbReference type="InterPro" id="IPR051955">
    <property type="entry name" value="PME_Inhibitor"/>
</dbReference>
<evidence type="ECO:0000313" key="6">
    <source>
        <dbReference type="EMBL" id="RZB90463.1"/>
    </source>
</evidence>
<accession>A0A445IWD1</accession>
<evidence type="ECO:0000259" key="5">
    <source>
        <dbReference type="SMART" id="SM00856"/>
    </source>
</evidence>
<comment type="caution">
    <text evidence="6">The sequence shown here is derived from an EMBL/GenBank/DDBJ whole genome shotgun (WGS) entry which is preliminary data.</text>
</comment>
<feature type="region of interest" description="Disordered" evidence="3">
    <location>
        <begin position="39"/>
        <end position="90"/>
    </location>
</feature>
<keyword evidence="7" id="KW-1185">Reference proteome</keyword>
<dbReference type="Pfam" id="PF04043">
    <property type="entry name" value="PMEI"/>
    <property type="match status" value="1"/>
</dbReference>
<feature type="chain" id="PRO_5019245879" description="Pectinesterase inhibitor domain-containing protein" evidence="4">
    <location>
        <begin position="21"/>
        <end position="269"/>
    </location>
</feature>
<reference evidence="6 7" key="1">
    <citation type="submission" date="2018-09" db="EMBL/GenBank/DDBJ databases">
        <title>A high-quality reference genome of wild soybean provides a powerful tool to mine soybean genomes.</title>
        <authorList>
            <person name="Xie M."/>
            <person name="Chung C.Y.L."/>
            <person name="Li M.-W."/>
            <person name="Wong F.-L."/>
            <person name="Chan T.-F."/>
            <person name="Lam H.-M."/>
        </authorList>
    </citation>
    <scope>NUCLEOTIDE SEQUENCE [LARGE SCALE GENOMIC DNA]</scope>
    <source>
        <strain evidence="7">cv. W05</strain>
        <tissue evidence="6">Hypocotyl of etiolated seedlings</tissue>
    </source>
</reference>
<dbReference type="EMBL" id="QZWG01000009">
    <property type="protein sequence ID" value="RZB90463.1"/>
    <property type="molecule type" value="Genomic_DNA"/>
</dbReference>
<evidence type="ECO:0000256" key="2">
    <source>
        <dbReference type="ARBA" id="ARBA00038471"/>
    </source>
</evidence>
<dbReference type="PANTHER" id="PTHR31080">
    <property type="entry name" value="PECTINESTERASE INHIBITOR-LIKE"/>
    <property type="match status" value="1"/>
</dbReference>
<dbReference type="Gramene" id="XM_028323848.1">
    <property type="protein sequence ID" value="XP_028179649.1"/>
    <property type="gene ID" value="LOC114366838"/>
</dbReference>
<dbReference type="NCBIfam" id="TIGR01614">
    <property type="entry name" value="PME_inhib"/>
    <property type="match status" value="1"/>
</dbReference>
<proteinExistence type="inferred from homology"/>
<dbReference type="InterPro" id="IPR006501">
    <property type="entry name" value="Pectinesterase_inhib_dom"/>
</dbReference>
<dbReference type="Proteomes" id="UP000289340">
    <property type="component" value="Chromosome 9"/>
</dbReference>
<feature type="domain" description="Pectinesterase inhibitor" evidence="5">
    <location>
        <begin position="122"/>
        <end position="263"/>
    </location>
</feature>
<evidence type="ECO:0000256" key="3">
    <source>
        <dbReference type="SAM" id="MobiDB-lite"/>
    </source>
</evidence>
<dbReference type="AlphaFoldDB" id="A0A445IWD1"/>
<feature type="compositionally biased region" description="Polar residues" evidence="3">
    <location>
        <begin position="44"/>
        <end position="54"/>
    </location>
</feature>
<protein>
    <recommendedName>
        <fullName evidence="5">Pectinesterase inhibitor domain-containing protein</fullName>
    </recommendedName>
</protein>
<dbReference type="InterPro" id="IPR035513">
    <property type="entry name" value="Invertase/methylesterase_inhib"/>
</dbReference>
<comment type="similarity">
    <text evidence="2">Belongs to the PMEI family.</text>
</comment>
<dbReference type="Gene3D" id="1.20.140.40">
    <property type="entry name" value="Invertase/pectin methylesterase inhibitor family protein"/>
    <property type="match status" value="1"/>
</dbReference>
<dbReference type="PANTHER" id="PTHR31080:SF68">
    <property type="entry name" value="PLANT INVERTASE_PECTIN METHYLESTERASE INHIBITOR SUPERFAMILY PROTEIN"/>
    <property type="match status" value="1"/>
</dbReference>
<gene>
    <name evidence="6" type="ORF">D0Y65_023082</name>
</gene>